<organism evidence="2 3">
    <name type="scientific">Streptosporangium vulgare</name>
    <dbReference type="NCBI Taxonomy" id="46190"/>
    <lineage>
        <taxon>Bacteria</taxon>
        <taxon>Bacillati</taxon>
        <taxon>Actinomycetota</taxon>
        <taxon>Actinomycetes</taxon>
        <taxon>Streptosporangiales</taxon>
        <taxon>Streptosporangiaceae</taxon>
        <taxon>Streptosporangium</taxon>
    </lineage>
</organism>
<evidence type="ECO:0000259" key="1">
    <source>
        <dbReference type="PROSITE" id="PS50995"/>
    </source>
</evidence>
<dbReference type="RefSeq" id="WP_344746891.1">
    <property type="nucleotide sequence ID" value="NZ_BAAAWW010000109.1"/>
</dbReference>
<dbReference type="SUPFAM" id="SSF46785">
    <property type="entry name" value="Winged helix' DNA-binding domain"/>
    <property type="match status" value="1"/>
</dbReference>
<gene>
    <name evidence="2" type="ORF">ACFFRH_28760</name>
</gene>
<protein>
    <submittedName>
        <fullName evidence="2">MarR family winged helix-turn-helix transcriptional regulator</fullName>
    </submittedName>
</protein>
<name>A0ABV5TK43_9ACTN</name>
<dbReference type="Gene3D" id="1.10.10.10">
    <property type="entry name" value="Winged helix-like DNA-binding domain superfamily/Winged helix DNA-binding domain"/>
    <property type="match status" value="1"/>
</dbReference>
<dbReference type="EMBL" id="JBHMBS010000016">
    <property type="protein sequence ID" value="MFB9679492.1"/>
    <property type="molecule type" value="Genomic_DNA"/>
</dbReference>
<sequence>MDPVDGAERDRLADDIGDLRRALIPGLLLHLLSGFEGDEPSMIQVATLYTIDEPAAPTLRELAERISRSVSATSRLVDQLVRRGLAERREDTGDRRVRRIALTPAGTDFLRTFERVRADAQLEVMAHLTAEERELVTRAMTLLGEASRRRRTHAQAAHPAHPEIR</sequence>
<dbReference type="PRINTS" id="PR00598">
    <property type="entry name" value="HTHMARR"/>
</dbReference>
<dbReference type="Pfam" id="PF01047">
    <property type="entry name" value="MarR"/>
    <property type="match status" value="1"/>
</dbReference>
<proteinExistence type="predicted"/>
<evidence type="ECO:0000313" key="3">
    <source>
        <dbReference type="Proteomes" id="UP001589610"/>
    </source>
</evidence>
<dbReference type="InterPro" id="IPR039422">
    <property type="entry name" value="MarR/SlyA-like"/>
</dbReference>
<dbReference type="SMART" id="SM00347">
    <property type="entry name" value="HTH_MARR"/>
    <property type="match status" value="1"/>
</dbReference>
<feature type="domain" description="HTH marR-type" evidence="1">
    <location>
        <begin position="9"/>
        <end position="145"/>
    </location>
</feature>
<dbReference type="InterPro" id="IPR036390">
    <property type="entry name" value="WH_DNA-bd_sf"/>
</dbReference>
<accession>A0ABV5TK43</accession>
<keyword evidence="3" id="KW-1185">Reference proteome</keyword>
<dbReference type="PANTHER" id="PTHR33164">
    <property type="entry name" value="TRANSCRIPTIONAL REGULATOR, MARR FAMILY"/>
    <property type="match status" value="1"/>
</dbReference>
<dbReference type="PANTHER" id="PTHR33164:SF57">
    <property type="entry name" value="MARR-FAMILY TRANSCRIPTIONAL REGULATOR"/>
    <property type="match status" value="1"/>
</dbReference>
<dbReference type="InterPro" id="IPR036388">
    <property type="entry name" value="WH-like_DNA-bd_sf"/>
</dbReference>
<dbReference type="PROSITE" id="PS50995">
    <property type="entry name" value="HTH_MARR_2"/>
    <property type="match status" value="1"/>
</dbReference>
<evidence type="ECO:0000313" key="2">
    <source>
        <dbReference type="EMBL" id="MFB9679492.1"/>
    </source>
</evidence>
<dbReference type="InterPro" id="IPR000835">
    <property type="entry name" value="HTH_MarR-typ"/>
</dbReference>
<comment type="caution">
    <text evidence="2">The sequence shown here is derived from an EMBL/GenBank/DDBJ whole genome shotgun (WGS) entry which is preliminary data.</text>
</comment>
<dbReference type="Proteomes" id="UP001589610">
    <property type="component" value="Unassembled WGS sequence"/>
</dbReference>
<reference evidence="2 3" key="1">
    <citation type="submission" date="2024-09" db="EMBL/GenBank/DDBJ databases">
        <authorList>
            <person name="Sun Q."/>
            <person name="Mori K."/>
        </authorList>
    </citation>
    <scope>NUCLEOTIDE SEQUENCE [LARGE SCALE GENOMIC DNA]</scope>
    <source>
        <strain evidence="2 3">JCM 3028</strain>
    </source>
</reference>